<protein>
    <submittedName>
        <fullName evidence="1">Uncharacterized protein</fullName>
    </submittedName>
</protein>
<organism evidence="1 2">
    <name type="scientific">Paralvinella palmiformis</name>
    <dbReference type="NCBI Taxonomy" id="53620"/>
    <lineage>
        <taxon>Eukaryota</taxon>
        <taxon>Metazoa</taxon>
        <taxon>Spiralia</taxon>
        <taxon>Lophotrochozoa</taxon>
        <taxon>Annelida</taxon>
        <taxon>Polychaeta</taxon>
        <taxon>Sedentaria</taxon>
        <taxon>Canalipalpata</taxon>
        <taxon>Terebellida</taxon>
        <taxon>Terebelliformia</taxon>
        <taxon>Alvinellidae</taxon>
        <taxon>Paralvinella</taxon>
    </lineage>
</organism>
<proteinExistence type="predicted"/>
<accession>A0AAD9JSX6</accession>
<evidence type="ECO:0000313" key="2">
    <source>
        <dbReference type="Proteomes" id="UP001208570"/>
    </source>
</evidence>
<dbReference type="EMBL" id="JAODUP010000166">
    <property type="protein sequence ID" value="KAK2158637.1"/>
    <property type="molecule type" value="Genomic_DNA"/>
</dbReference>
<sequence length="64" mass="7076">MCCLVQTFILGLNATDKTPSAQRPTFIFGIIKVVCKSYEDIIKVGNRLPDVMTISMAAGRRNKT</sequence>
<dbReference type="AlphaFoldDB" id="A0AAD9JSX6"/>
<reference evidence="1" key="1">
    <citation type="journal article" date="2023" name="Mol. Biol. Evol.">
        <title>Third-Generation Sequencing Reveals the Adaptive Role of the Epigenome in Three Deep-Sea Polychaetes.</title>
        <authorList>
            <person name="Perez M."/>
            <person name="Aroh O."/>
            <person name="Sun Y."/>
            <person name="Lan Y."/>
            <person name="Juniper S.K."/>
            <person name="Young C.R."/>
            <person name="Angers B."/>
            <person name="Qian P.Y."/>
        </authorList>
    </citation>
    <scope>NUCLEOTIDE SEQUENCE</scope>
    <source>
        <strain evidence="1">P08H-3</strain>
    </source>
</reference>
<name>A0AAD9JSX6_9ANNE</name>
<gene>
    <name evidence="1" type="ORF">LSH36_166g02017</name>
</gene>
<dbReference type="Proteomes" id="UP001208570">
    <property type="component" value="Unassembled WGS sequence"/>
</dbReference>
<keyword evidence="2" id="KW-1185">Reference proteome</keyword>
<evidence type="ECO:0000313" key="1">
    <source>
        <dbReference type="EMBL" id="KAK2158637.1"/>
    </source>
</evidence>
<comment type="caution">
    <text evidence="1">The sequence shown here is derived from an EMBL/GenBank/DDBJ whole genome shotgun (WGS) entry which is preliminary data.</text>
</comment>